<name>A0A1N7SDQ7_9BURK</name>
<reference evidence="2" key="1">
    <citation type="submission" date="2016-12" db="EMBL/GenBank/DDBJ databases">
        <authorList>
            <person name="Moulin L."/>
        </authorList>
    </citation>
    <scope>NUCLEOTIDE SEQUENCE [LARGE SCALE GENOMIC DNA]</scope>
    <source>
        <strain evidence="2">STM 7183</strain>
    </source>
</reference>
<sequence length="105" mass="11713">MLVVKSRGVIATHNRCVDKRVSRKTRERVMAMAQQMQISREVRLDTLCPPQIQNTVSPRGSYPVNQARLAQDALSKHPSTGTFRVRSPTSACRSSATGRPSVYFP</sequence>
<feature type="compositionally biased region" description="Polar residues" evidence="1">
    <location>
        <begin position="77"/>
        <end position="98"/>
    </location>
</feature>
<dbReference type="Proteomes" id="UP000195569">
    <property type="component" value="Unassembled WGS sequence"/>
</dbReference>
<organism evidence="2 3">
    <name type="scientific">Paraburkholderia piptadeniae</name>
    <dbReference type="NCBI Taxonomy" id="1701573"/>
    <lineage>
        <taxon>Bacteria</taxon>
        <taxon>Pseudomonadati</taxon>
        <taxon>Pseudomonadota</taxon>
        <taxon>Betaproteobacteria</taxon>
        <taxon>Burkholderiales</taxon>
        <taxon>Burkholderiaceae</taxon>
        <taxon>Paraburkholderia</taxon>
    </lineage>
</organism>
<gene>
    <name evidence="2" type="ORF">BN2476_470014</name>
</gene>
<comment type="caution">
    <text evidence="2">The sequence shown here is derived from an EMBL/GenBank/DDBJ whole genome shotgun (WGS) entry which is preliminary data.</text>
</comment>
<protein>
    <submittedName>
        <fullName evidence="2">Uncharacterized protein</fullName>
    </submittedName>
</protein>
<feature type="region of interest" description="Disordered" evidence="1">
    <location>
        <begin position="74"/>
        <end position="105"/>
    </location>
</feature>
<dbReference type="EMBL" id="CYGY02000047">
    <property type="protein sequence ID" value="SIT45493.1"/>
    <property type="molecule type" value="Genomic_DNA"/>
</dbReference>
<evidence type="ECO:0000313" key="2">
    <source>
        <dbReference type="EMBL" id="SIT45493.1"/>
    </source>
</evidence>
<dbReference type="AlphaFoldDB" id="A0A1N7SDQ7"/>
<evidence type="ECO:0000313" key="3">
    <source>
        <dbReference type="Proteomes" id="UP000195569"/>
    </source>
</evidence>
<evidence type="ECO:0000256" key="1">
    <source>
        <dbReference type="SAM" id="MobiDB-lite"/>
    </source>
</evidence>
<keyword evidence="3" id="KW-1185">Reference proteome</keyword>
<proteinExistence type="predicted"/>
<accession>A0A1N7SDQ7</accession>